<proteinExistence type="predicted"/>
<organism evidence="1 2">
    <name type="scientific">Puccinia striiformis</name>
    <dbReference type="NCBI Taxonomy" id="27350"/>
    <lineage>
        <taxon>Eukaryota</taxon>
        <taxon>Fungi</taxon>
        <taxon>Dikarya</taxon>
        <taxon>Basidiomycota</taxon>
        <taxon>Pucciniomycotina</taxon>
        <taxon>Pucciniomycetes</taxon>
        <taxon>Pucciniales</taxon>
        <taxon>Pucciniaceae</taxon>
        <taxon>Puccinia</taxon>
    </lineage>
</organism>
<gene>
    <name evidence="1" type="ORF">PSHT_07964</name>
</gene>
<evidence type="ECO:0000313" key="1">
    <source>
        <dbReference type="EMBL" id="POW12828.1"/>
    </source>
</evidence>
<keyword evidence="2" id="KW-1185">Reference proteome</keyword>
<reference evidence="2" key="2">
    <citation type="journal article" date="2018" name="BMC Genomics">
        <title>Genomic insights into host adaptation between the wheat stripe rust pathogen (Puccinia striiformis f. sp. tritici) and the barley stripe rust pathogen (Puccinia striiformis f. sp. hordei).</title>
        <authorList>
            <person name="Xia C."/>
            <person name="Wang M."/>
            <person name="Yin C."/>
            <person name="Cornejo O.E."/>
            <person name="Hulbert S.H."/>
            <person name="Chen X."/>
        </authorList>
    </citation>
    <scope>NUCLEOTIDE SEQUENCE [LARGE SCALE GENOMIC DNA]</scope>
    <source>
        <strain evidence="2">93TX-2</strain>
    </source>
</reference>
<dbReference type="EMBL" id="PKSM01000101">
    <property type="protein sequence ID" value="POW12828.1"/>
    <property type="molecule type" value="Genomic_DNA"/>
</dbReference>
<dbReference type="AlphaFoldDB" id="A0A2S4VTK0"/>
<dbReference type="VEuPathDB" id="FungiDB:PSHT_07964"/>
<dbReference type="Proteomes" id="UP000238274">
    <property type="component" value="Unassembled WGS sequence"/>
</dbReference>
<dbReference type="VEuPathDB" id="FungiDB:PSTT_01238"/>
<protein>
    <submittedName>
        <fullName evidence="1">Uncharacterized protein</fullName>
    </submittedName>
</protein>
<reference evidence="1 2" key="1">
    <citation type="submission" date="2017-12" db="EMBL/GenBank/DDBJ databases">
        <title>Gene loss provides genomic basis for host adaptation in cereal stripe rust fungi.</title>
        <authorList>
            <person name="Xia C."/>
        </authorList>
    </citation>
    <scope>NUCLEOTIDE SEQUENCE [LARGE SCALE GENOMIC DNA]</scope>
    <source>
        <strain evidence="1 2">93TX-2</strain>
    </source>
</reference>
<reference evidence="2" key="3">
    <citation type="journal article" date="2018" name="Mol. Plant Microbe Interact.">
        <title>Genome sequence resources for the wheat stripe rust pathogen (Puccinia striiformis f. sp. tritici) and the barley stripe rust pathogen (Puccinia striiformis f. sp. hordei).</title>
        <authorList>
            <person name="Xia C."/>
            <person name="Wang M."/>
            <person name="Yin C."/>
            <person name="Cornejo O.E."/>
            <person name="Hulbert S.H."/>
            <person name="Chen X."/>
        </authorList>
    </citation>
    <scope>NUCLEOTIDE SEQUENCE [LARGE SCALE GENOMIC DNA]</scope>
    <source>
        <strain evidence="2">93TX-2</strain>
    </source>
</reference>
<comment type="caution">
    <text evidence="1">The sequence shown here is derived from an EMBL/GenBank/DDBJ whole genome shotgun (WGS) entry which is preliminary data.</text>
</comment>
<accession>A0A2S4VTK0</accession>
<name>A0A2S4VTK0_9BASI</name>
<sequence length="110" mass="12883">MPRSKTYRREGIPSDSSRQYNKQMSKFLPKFDTPFCQSIYDFIKMLIVIENRPNPNYPVITFMINKDSLDDRSVFFDPNALLEVVGYAGKKKSIPTNYKLLFLKHLSPQL</sequence>
<evidence type="ECO:0000313" key="2">
    <source>
        <dbReference type="Proteomes" id="UP000238274"/>
    </source>
</evidence>